<name>A0A9Q1K355_9CARY</name>
<feature type="transmembrane region" description="Helical" evidence="10">
    <location>
        <begin position="238"/>
        <end position="258"/>
    </location>
</feature>
<dbReference type="GO" id="GO:0016020">
    <property type="term" value="C:membrane"/>
    <property type="evidence" value="ECO:0007669"/>
    <property type="project" value="UniProtKB-SubCell"/>
</dbReference>
<evidence type="ECO:0000313" key="12">
    <source>
        <dbReference type="Proteomes" id="UP001153076"/>
    </source>
</evidence>
<dbReference type="EMBL" id="JAKOGI010000406">
    <property type="protein sequence ID" value="KAJ8435542.1"/>
    <property type="molecule type" value="Genomic_DNA"/>
</dbReference>
<evidence type="ECO:0000313" key="11">
    <source>
        <dbReference type="EMBL" id="KAJ8435542.1"/>
    </source>
</evidence>
<reference evidence="11" key="1">
    <citation type="submission" date="2022-04" db="EMBL/GenBank/DDBJ databases">
        <title>Carnegiea gigantea Genome sequencing and assembly v2.</title>
        <authorList>
            <person name="Copetti D."/>
            <person name="Sanderson M.J."/>
            <person name="Burquez A."/>
            <person name="Wojciechowski M.F."/>
        </authorList>
    </citation>
    <scope>NUCLEOTIDE SEQUENCE</scope>
    <source>
        <strain evidence="11">SGP5-SGP5p</strain>
        <tissue evidence="11">Aerial part</tissue>
    </source>
</reference>
<evidence type="ECO:0000256" key="3">
    <source>
        <dbReference type="ARBA" id="ARBA00022692"/>
    </source>
</evidence>
<comment type="domain">
    <text evidence="8">The C-terminus contains a calmodulin-binding domain, which binds calmodulin in a calcium-dependent fashion.</text>
</comment>
<comment type="similarity">
    <text evidence="2 8">Belongs to the MLO family.</text>
</comment>
<comment type="subcellular location">
    <subcellularLocation>
        <location evidence="1 8">Membrane</location>
        <topology evidence="1 8">Multi-pass membrane protein</topology>
    </subcellularLocation>
</comment>
<evidence type="ECO:0000256" key="6">
    <source>
        <dbReference type="ARBA" id="ARBA00023136"/>
    </source>
</evidence>
<keyword evidence="7 8" id="KW-0568">Pathogenesis-related protein</keyword>
<feature type="transmembrane region" description="Helical" evidence="10">
    <location>
        <begin position="76"/>
        <end position="96"/>
    </location>
</feature>
<keyword evidence="5 8" id="KW-1133">Transmembrane helix</keyword>
<evidence type="ECO:0000256" key="9">
    <source>
        <dbReference type="SAM" id="MobiDB-lite"/>
    </source>
</evidence>
<feature type="transmembrane region" description="Helical" evidence="10">
    <location>
        <begin position="195"/>
        <end position="218"/>
    </location>
</feature>
<gene>
    <name evidence="8" type="primary">MLO</name>
    <name evidence="11" type="ORF">Cgig2_034113</name>
</gene>
<evidence type="ECO:0000256" key="2">
    <source>
        <dbReference type="ARBA" id="ARBA00006574"/>
    </source>
</evidence>
<comment type="function">
    <text evidence="8">May be involved in modulation of pathogen defense and leaf cell death.</text>
</comment>
<keyword evidence="8" id="KW-0112">Calmodulin-binding</keyword>
<organism evidence="11 12">
    <name type="scientific">Carnegiea gigantea</name>
    <dbReference type="NCBI Taxonomy" id="171969"/>
    <lineage>
        <taxon>Eukaryota</taxon>
        <taxon>Viridiplantae</taxon>
        <taxon>Streptophyta</taxon>
        <taxon>Embryophyta</taxon>
        <taxon>Tracheophyta</taxon>
        <taxon>Spermatophyta</taxon>
        <taxon>Magnoliopsida</taxon>
        <taxon>eudicotyledons</taxon>
        <taxon>Gunneridae</taxon>
        <taxon>Pentapetalae</taxon>
        <taxon>Caryophyllales</taxon>
        <taxon>Cactineae</taxon>
        <taxon>Cactaceae</taxon>
        <taxon>Cactoideae</taxon>
        <taxon>Echinocereeae</taxon>
        <taxon>Carnegiea</taxon>
    </lineage>
</organism>
<dbReference type="AlphaFoldDB" id="A0A9Q1K355"/>
<keyword evidence="4 8" id="KW-0611">Plant defense</keyword>
<dbReference type="GO" id="GO:0006952">
    <property type="term" value="P:defense response"/>
    <property type="evidence" value="ECO:0007669"/>
    <property type="project" value="UniProtKB-KW"/>
</dbReference>
<dbReference type="OrthoDB" id="1388414at2759"/>
<protein>
    <recommendedName>
        <fullName evidence="8">MLO-like protein</fullName>
    </recommendedName>
</protein>
<dbReference type="PANTHER" id="PTHR31942:SF77">
    <property type="entry name" value="MLO-LIKE PROTEIN 14"/>
    <property type="match status" value="1"/>
</dbReference>
<dbReference type="Pfam" id="PF03094">
    <property type="entry name" value="Mlo"/>
    <property type="match status" value="2"/>
</dbReference>
<evidence type="ECO:0000256" key="1">
    <source>
        <dbReference type="ARBA" id="ARBA00004141"/>
    </source>
</evidence>
<comment type="caution">
    <text evidence="11">The sequence shown here is derived from an EMBL/GenBank/DDBJ whole genome shotgun (WGS) entry which is preliminary data.</text>
</comment>
<keyword evidence="3 8" id="KW-0812">Transmembrane</keyword>
<feature type="region of interest" description="Disordered" evidence="9">
    <location>
        <begin position="375"/>
        <end position="399"/>
    </location>
</feature>
<feature type="transmembrane region" description="Helical" evidence="10">
    <location>
        <begin position="103"/>
        <end position="122"/>
    </location>
</feature>
<accession>A0A9Q1K355</accession>
<evidence type="ECO:0000256" key="7">
    <source>
        <dbReference type="ARBA" id="ARBA00023265"/>
    </source>
</evidence>
<dbReference type="PANTHER" id="PTHR31942">
    <property type="entry name" value="MLO-LIKE PROTEIN 1"/>
    <property type="match status" value="1"/>
</dbReference>
<dbReference type="Proteomes" id="UP001153076">
    <property type="component" value="Unassembled WGS sequence"/>
</dbReference>
<dbReference type="GO" id="GO:0005516">
    <property type="term" value="F:calmodulin binding"/>
    <property type="evidence" value="ECO:0007669"/>
    <property type="project" value="UniProtKB-KW"/>
</dbReference>
<evidence type="ECO:0000256" key="5">
    <source>
        <dbReference type="ARBA" id="ARBA00022989"/>
    </source>
</evidence>
<proteinExistence type="inferred from homology"/>
<sequence length="434" mass="49694">MHGLQLMWGRCFVIPALQDEGRETLRQFNWLAGRARGVVAGEVEGLLHGLLQRSNHHLTMKYDFHSYMIRSMEEEFQSIVGVSGPLWGFVIAFMLCNVKGSNLYFWIAIMPIALVLLVGAKLQHVIATLTVESAGMSGFFTGTKLKPRDDLFWFKRPELLLSLIHFILFQVRNCYMHDRFSSTVHVWSYFSATDICIFLPFVPLQNSFELASFFWFWWQFGYYSCFIKNHHLVFLRLIMGFLGQFLCSYSTLPLYALVTQKRYQLRLGVPILLEQWPDKTRPRKPHFSLVNVGWVRMPRYGYVGQFRSFRMRLDYSGETIHGWKKSAAKRKRRLGIYGDDATIHTDTSTVMSLEEDDHHMLDIPESRPVMHSEIELQSPPPVEASPPAANEDSSRVGTPLLRPSAFGSFSVAHAPLPYVPEAEGSSLVGSGLAR</sequence>
<keyword evidence="6 8" id="KW-0472">Membrane</keyword>
<evidence type="ECO:0000256" key="10">
    <source>
        <dbReference type="SAM" id="Phobius"/>
    </source>
</evidence>
<evidence type="ECO:0000256" key="4">
    <source>
        <dbReference type="ARBA" id="ARBA00022821"/>
    </source>
</evidence>
<dbReference type="InterPro" id="IPR004326">
    <property type="entry name" value="Mlo"/>
</dbReference>
<evidence type="ECO:0000256" key="8">
    <source>
        <dbReference type="RuleBase" id="RU280816"/>
    </source>
</evidence>
<keyword evidence="12" id="KW-1185">Reference proteome</keyword>